<accession>A0ABR1AFL9</accession>
<evidence type="ECO:0000313" key="6">
    <source>
        <dbReference type="EMBL" id="KAK6618294.1"/>
    </source>
</evidence>
<dbReference type="InterPro" id="IPR020094">
    <property type="entry name" value="TruA/RsuA/RluB/E/F_N"/>
</dbReference>
<evidence type="ECO:0000313" key="7">
    <source>
        <dbReference type="Proteomes" id="UP001359485"/>
    </source>
</evidence>
<protein>
    <recommendedName>
        <fullName evidence="4">tRNA pseudouridine synthase</fullName>
        <ecNumber evidence="4">5.4.99.12</ecNumber>
    </recommendedName>
</protein>
<dbReference type="PANTHER" id="PTHR11142:SF0">
    <property type="entry name" value="TRNA PSEUDOURIDINE SYNTHASE-LIKE 1"/>
    <property type="match status" value="1"/>
</dbReference>
<evidence type="ECO:0000256" key="3">
    <source>
        <dbReference type="ARBA" id="ARBA00023235"/>
    </source>
</evidence>
<proteinExistence type="inferred from homology"/>
<keyword evidence="7" id="KW-1185">Reference proteome</keyword>
<dbReference type="SUPFAM" id="SSF55120">
    <property type="entry name" value="Pseudouridine synthase"/>
    <property type="match status" value="1"/>
</dbReference>
<dbReference type="InterPro" id="IPR020095">
    <property type="entry name" value="PsdUridine_synth_TruA_C"/>
</dbReference>
<sequence length="337" mass="38537">MTVTQRGSQIQNRGTSRNVFETVQGTLECSLKETLNIPHEIVKVALSSRTDSGVHALRAGAQIDLPPFRTKFISPESIQSLLNVWLTKEAKNLRILEVTQVPDIFNVKYSTTEKVYIYRVAIAKPENKVKYIAPISEVDRTLFLSENNFCPEKVQKATELLIGEKDFASFIGKFSKNKRHSICNISSFVFEKSQPFMANNDALSDMFNYYQFTCFGNRFLYKMMRRMVGVLLSTGCGKIRIEDIHHMFNHPAPTSWPCRAFVAPAYGLYLANVFYNPDHLVITNEEMEAKLNLIQIKTVANSQSLVQNYEHNYYGLKMFDKKIENICAQLNTELEAL</sequence>
<name>A0ABR1AFL9_POLSC</name>
<evidence type="ECO:0000256" key="4">
    <source>
        <dbReference type="RuleBase" id="RU003792"/>
    </source>
</evidence>
<dbReference type="EC" id="5.4.99.12" evidence="4"/>
<comment type="catalytic activity">
    <reaction evidence="4">
        <text>uridine(38/39/40) in tRNA = pseudouridine(38/39/40) in tRNA</text>
        <dbReference type="Rhea" id="RHEA:22376"/>
        <dbReference type="Rhea" id="RHEA-COMP:10085"/>
        <dbReference type="Rhea" id="RHEA-COMP:10087"/>
        <dbReference type="ChEBI" id="CHEBI:65314"/>
        <dbReference type="ChEBI" id="CHEBI:65315"/>
        <dbReference type="EC" id="5.4.99.12"/>
    </reaction>
</comment>
<dbReference type="Pfam" id="PF01416">
    <property type="entry name" value="PseudoU_synth_1"/>
    <property type="match status" value="1"/>
</dbReference>
<evidence type="ECO:0000259" key="5">
    <source>
        <dbReference type="Pfam" id="PF01416"/>
    </source>
</evidence>
<dbReference type="InterPro" id="IPR020103">
    <property type="entry name" value="PsdUridine_synth_cat_dom_sf"/>
</dbReference>
<dbReference type="InterPro" id="IPR020097">
    <property type="entry name" value="PsdUridine_synth_TruA_a/b_dom"/>
</dbReference>
<dbReference type="Gene3D" id="3.30.70.660">
    <property type="entry name" value="Pseudouridine synthase I, catalytic domain, C-terminal subdomain"/>
    <property type="match status" value="1"/>
</dbReference>
<keyword evidence="2 4" id="KW-0819">tRNA processing</keyword>
<feature type="domain" description="Pseudouridine synthase I TruA alpha/beta" evidence="5">
    <location>
        <begin position="157"/>
        <end position="276"/>
    </location>
</feature>
<evidence type="ECO:0000256" key="2">
    <source>
        <dbReference type="ARBA" id="ARBA00022694"/>
    </source>
</evidence>
<gene>
    <name evidence="6" type="ORF">RUM44_002746</name>
</gene>
<reference evidence="6 7" key="1">
    <citation type="submission" date="2023-09" db="EMBL/GenBank/DDBJ databases">
        <title>Genomes of two closely related lineages of the louse Polyplax serrata with different host specificities.</title>
        <authorList>
            <person name="Martinu J."/>
            <person name="Tarabai H."/>
            <person name="Stefka J."/>
            <person name="Hypsa V."/>
        </authorList>
    </citation>
    <scope>NUCLEOTIDE SEQUENCE [LARGE SCALE GENOMIC DNA]</scope>
    <source>
        <strain evidence="6">98ZLc_SE</strain>
    </source>
</reference>
<keyword evidence="3 4" id="KW-0413">Isomerase</keyword>
<evidence type="ECO:0000256" key="1">
    <source>
        <dbReference type="ARBA" id="ARBA00009375"/>
    </source>
</evidence>
<organism evidence="6 7">
    <name type="scientific">Polyplax serrata</name>
    <name type="common">Common mouse louse</name>
    <dbReference type="NCBI Taxonomy" id="468196"/>
    <lineage>
        <taxon>Eukaryota</taxon>
        <taxon>Metazoa</taxon>
        <taxon>Ecdysozoa</taxon>
        <taxon>Arthropoda</taxon>
        <taxon>Hexapoda</taxon>
        <taxon>Insecta</taxon>
        <taxon>Pterygota</taxon>
        <taxon>Neoptera</taxon>
        <taxon>Paraneoptera</taxon>
        <taxon>Psocodea</taxon>
        <taxon>Troctomorpha</taxon>
        <taxon>Phthiraptera</taxon>
        <taxon>Anoplura</taxon>
        <taxon>Polyplacidae</taxon>
        <taxon>Polyplax</taxon>
    </lineage>
</organism>
<dbReference type="PANTHER" id="PTHR11142">
    <property type="entry name" value="PSEUDOURIDYLATE SYNTHASE"/>
    <property type="match status" value="1"/>
</dbReference>
<comment type="similarity">
    <text evidence="1 4">Belongs to the tRNA pseudouridine synthase TruA family.</text>
</comment>
<dbReference type="EMBL" id="JAWJWF010000050">
    <property type="protein sequence ID" value="KAK6618294.1"/>
    <property type="molecule type" value="Genomic_DNA"/>
</dbReference>
<dbReference type="Gene3D" id="3.30.70.580">
    <property type="entry name" value="Pseudouridine synthase I, catalytic domain, N-terminal subdomain"/>
    <property type="match status" value="1"/>
</dbReference>
<dbReference type="InterPro" id="IPR001406">
    <property type="entry name" value="PsdUridine_synth_TruA"/>
</dbReference>
<dbReference type="Proteomes" id="UP001359485">
    <property type="component" value="Unassembled WGS sequence"/>
</dbReference>
<comment type="caution">
    <text evidence="6">The sequence shown here is derived from an EMBL/GenBank/DDBJ whole genome shotgun (WGS) entry which is preliminary data.</text>
</comment>